<evidence type="ECO:0000313" key="4">
    <source>
        <dbReference type="EMBL" id="GAG29439.1"/>
    </source>
</evidence>
<dbReference type="Pfam" id="PF01990">
    <property type="entry name" value="ATP-synt_F"/>
    <property type="match status" value="1"/>
</dbReference>
<sequence>MSQKHAIAIIGNKETILGFKALGFETFNANTTEEAVKVLYDLKAEEIVTDEKKGEKKPKYAIIFITEDLAMGISKDDYKKLSEGALPSIIPVPGSQGTTGYGIKRIGKMVEQAVGSDIFKNN</sequence>
<comment type="similarity">
    <text evidence="1">Belongs to the V-ATPase F subunit family.</text>
</comment>
<dbReference type="InterPro" id="IPR008218">
    <property type="entry name" value="ATPase_V1-cplx_f_g_su"/>
</dbReference>
<dbReference type="AlphaFoldDB" id="X0WEL2"/>
<comment type="caution">
    <text evidence="4">The sequence shown here is derived from an EMBL/GenBank/DDBJ whole genome shotgun (WGS) entry which is preliminary data.</text>
</comment>
<evidence type="ECO:0000256" key="3">
    <source>
        <dbReference type="ARBA" id="ARBA00023065"/>
    </source>
</evidence>
<keyword evidence="3" id="KW-0406">Ion transport</keyword>
<organism evidence="4">
    <name type="scientific">marine sediment metagenome</name>
    <dbReference type="NCBI Taxonomy" id="412755"/>
    <lineage>
        <taxon>unclassified sequences</taxon>
        <taxon>metagenomes</taxon>
        <taxon>ecological metagenomes</taxon>
    </lineage>
</organism>
<dbReference type="Gene3D" id="3.40.50.10580">
    <property type="entry name" value="ATPase, V1 complex, subunit F"/>
    <property type="match status" value="1"/>
</dbReference>
<evidence type="ECO:0000256" key="2">
    <source>
        <dbReference type="ARBA" id="ARBA00022448"/>
    </source>
</evidence>
<dbReference type="GO" id="GO:0046961">
    <property type="term" value="F:proton-transporting ATPase activity, rotational mechanism"/>
    <property type="evidence" value="ECO:0007669"/>
    <property type="project" value="InterPro"/>
</dbReference>
<keyword evidence="2" id="KW-0813">Transport</keyword>
<proteinExistence type="inferred from homology"/>
<evidence type="ECO:0008006" key="5">
    <source>
        <dbReference type="Google" id="ProtNLM"/>
    </source>
</evidence>
<reference evidence="4" key="1">
    <citation type="journal article" date="2014" name="Front. Microbiol.">
        <title>High frequency of phylogenetically diverse reductive dehalogenase-homologous genes in deep subseafloor sedimentary metagenomes.</title>
        <authorList>
            <person name="Kawai M."/>
            <person name="Futagami T."/>
            <person name="Toyoda A."/>
            <person name="Takaki Y."/>
            <person name="Nishi S."/>
            <person name="Hori S."/>
            <person name="Arai W."/>
            <person name="Tsubouchi T."/>
            <person name="Morono Y."/>
            <person name="Uchiyama I."/>
            <person name="Ito T."/>
            <person name="Fujiyama A."/>
            <person name="Inagaki F."/>
            <person name="Takami H."/>
        </authorList>
    </citation>
    <scope>NUCLEOTIDE SEQUENCE</scope>
    <source>
        <strain evidence="4">Expedition CK06-06</strain>
    </source>
</reference>
<protein>
    <recommendedName>
        <fullName evidence="5">V-type ATP synthase subunit F</fullName>
    </recommendedName>
</protein>
<dbReference type="EMBL" id="BARS01043781">
    <property type="protein sequence ID" value="GAG29439.1"/>
    <property type="molecule type" value="Genomic_DNA"/>
</dbReference>
<dbReference type="SUPFAM" id="SSF159468">
    <property type="entry name" value="AtpF-like"/>
    <property type="match status" value="1"/>
</dbReference>
<name>X0WEL2_9ZZZZ</name>
<evidence type="ECO:0000256" key="1">
    <source>
        <dbReference type="ARBA" id="ARBA00010148"/>
    </source>
</evidence>
<accession>X0WEL2</accession>
<gene>
    <name evidence="4" type="ORF">S01H1_66236</name>
</gene>
<dbReference type="InterPro" id="IPR036906">
    <property type="entry name" value="ATPase_V1_fsu_sf"/>
</dbReference>